<name>A0AAW8NQF7_9GAMM</name>
<organism evidence="2 4">
    <name type="scientific">Shewanella fidelis</name>
    <dbReference type="NCBI Taxonomy" id="173509"/>
    <lineage>
        <taxon>Bacteria</taxon>
        <taxon>Pseudomonadati</taxon>
        <taxon>Pseudomonadota</taxon>
        <taxon>Gammaproteobacteria</taxon>
        <taxon>Alteromonadales</taxon>
        <taxon>Shewanellaceae</taxon>
        <taxon>Shewanella</taxon>
    </lineage>
</organism>
<dbReference type="AlphaFoldDB" id="A0AAW8NQF7"/>
<evidence type="ECO:0000313" key="5">
    <source>
        <dbReference type="Proteomes" id="UP001271263"/>
    </source>
</evidence>
<dbReference type="Gene3D" id="3.40.630.30">
    <property type="match status" value="1"/>
</dbReference>
<dbReference type="InterPro" id="IPR016181">
    <property type="entry name" value="Acyl_CoA_acyltransferase"/>
</dbReference>
<keyword evidence="5" id="KW-1185">Reference proteome</keyword>
<dbReference type="InterPro" id="IPR000182">
    <property type="entry name" value="GNAT_dom"/>
</dbReference>
<sequence length="161" mass="17789">MNTKLQLTWLAPDERIEVKKFYRKHMPYARLLQKESVCVLTQDSCILANDAELSSSGASCSSMTLTKIIASARIRPIGQLAILTGMLVHPDFRGQGVGHQLMRELASVICDGKTYIFALAHLEGFYAKHGFSAVASAPNDIAQLFLKYQGDDERLVLMGLT</sequence>
<gene>
    <name evidence="2" type="ORF">OS133_15565</name>
    <name evidence="3" type="ORF">OS134_03425</name>
</gene>
<evidence type="ECO:0000313" key="3">
    <source>
        <dbReference type="EMBL" id="MDW4823122.1"/>
    </source>
</evidence>
<evidence type="ECO:0000313" key="4">
    <source>
        <dbReference type="Proteomes" id="UP001259340"/>
    </source>
</evidence>
<protein>
    <submittedName>
        <fullName evidence="2">GNAT family N-acetyltransferase</fullName>
    </submittedName>
</protein>
<comment type="caution">
    <text evidence="2">The sequence shown here is derived from an EMBL/GenBank/DDBJ whole genome shotgun (WGS) entry which is preliminary data.</text>
</comment>
<dbReference type="Pfam" id="PF13508">
    <property type="entry name" value="Acetyltransf_7"/>
    <property type="match status" value="1"/>
</dbReference>
<dbReference type="SUPFAM" id="SSF55729">
    <property type="entry name" value="Acyl-CoA N-acyltransferases (Nat)"/>
    <property type="match status" value="1"/>
</dbReference>
<proteinExistence type="predicted"/>
<evidence type="ECO:0000313" key="2">
    <source>
        <dbReference type="EMBL" id="MDR8525040.1"/>
    </source>
</evidence>
<dbReference type="EMBL" id="JAPMLD010000001">
    <property type="protein sequence ID" value="MDW4823122.1"/>
    <property type="molecule type" value="Genomic_DNA"/>
</dbReference>
<dbReference type="Proteomes" id="UP001271263">
    <property type="component" value="Unassembled WGS sequence"/>
</dbReference>
<dbReference type="EMBL" id="JAPMLE010000001">
    <property type="protein sequence ID" value="MDR8525040.1"/>
    <property type="molecule type" value="Genomic_DNA"/>
</dbReference>
<dbReference type="GO" id="GO:0016747">
    <property type="term" value="F:acyltransferase activity, transferring groups other than amino-acyl groups"/>
    <property type="evidence" value="ECO:0007669"/>
    <property type="project" value="InterPro"/>
</dbReference>
<feature type="domain" description="N-acetyltransferase" evidence="1">
    <location>
        <begin position="16"/>
        <end position="161"/>
    </location>
</feature>
<reference evidence="3 5" key="1">
    <citation type="journal article" date="2022" name="bioRxiv">
        <title>Prophages regulate Shewanella fidelis 3313 motility and biofilm formation: implications for gut colonization dynamics in Ciona robusta.</title>
        <authorList>
            <person name="Natarajan O."/>
            <person name="Gibboney S.L."/>
            <person name="Young M.N."/>
            <person name="Lim S.J."/>
            <person name="Pluta N."/>
            <person name="Atkinson C.G."/>
            <person name="Leigh B.A."/>
            <person name="Liberti A."/>
            <person name="Kees E.D."/>
            <person name="Breitbart M."/>
            <person name="Gralnick J.A."/>
            <person name="Dishaw L.J."/>
        </authorList>
    </citation>
    <scope>NUCLEOTIDE SEQUENCE [LARGE SCALE GENOMIC DNA]</scope>
    <source>
        <strain evidence="3 5">JG4066</strain>
    </source>
</reference>
<dbReference type="PROSITE" id="PS51186">
    <property type="entry name" value="GNAT"/>
    <property type="match status" value="1"/>
</dbReference>
<reference evidence="2" key="2">
    <citation type="submission" date="2022-11" db="EMBL/GenBank/DDBJ databases">
        <title>Prophages regulate Shewanella fidelis motility and biofilm formation: implications for gut colonization dynamics in Ciona robusta.</title>
        <authorList>
            <person name="Natarajan O."/>
            <person name="Gibboney S.L."/>
            <person name="Young M.N."/>
            <person name="Lim S.J."/>
            <person name="Pluta N."/>
            <person name="Atkinson C.G.F."/>
            <person name="Leigh B.A."/>
            <person name="Liberti A."/>
            <person name="Kees E."/>
            <person name="Breitbart M."/>
            <person name="Gralnick J."/>
            <person name="Dishaw L.J."/>
        </authorList>
    </citation>
    <scope>NUCLEOTIDE SEQUENCE</scope>
    <source>
        <strain evidence="2">3313</strain>
    </source>
</reference>
<dbReference type="CDD" id="cd04301">
    <property type="entry name" value="NAT_SF"/>
    <property type="match status" value="1"/>
</dbReference>
<dbReference type="RefSeq" id="WP_310655360.1">
    <property type="nucleotide sequence ID" value="NZ_JAPMLA010000002.1"/>
</dbReference>
<dbReference type="Proteomes" id="UP001259340">
    <property type="component" value="Unassembled WGS sequence"/>
</dbReference>
<accession>A0AAW8NQF7</accession>
<evidence type="ECO:0000259" key="1">
    <source>
        <dbReference type="PROSITE" id="PS51186"/>
    </source>
</evidence>